<organism evidence="1 2">
    <name type="scientific">Mesobacillus boroniphilus JCM 21738</name>
    <dbReference type="NCBI Taxonomy" id="1294265"/>
    <lineage>
        <taxon>Bacteria</taxon>
        <taxon>Bacillati</taxon>
        <taxon>Bacillota</taxon>
        <taxon>Bacilli</taxon>
        <taxon>Bacillales</taxon>
        <taxon>Bacillaceae</taxon>
        <taxon>Mesobacillus</taxon>
    </lineage>
</organism>
<evidence type="ECO:0000313" key="2">
    <source>
        <dbReference type="Proteomes" id="UP000018949"/>
    </source>
</evidence>
<reference evidence="1 2" key="1">
    <citation type="submission" date="2013-12" db="EMBL/GenBank/DDBJ databases">
        <title>NBRP : Genome information of microbial organism related human and environment.</title>
        <authorList>
            <person name="Hattori M."/>
            <person name="Oshima K."/>
            <person name="Inaba H."/>
            <person name="Suda W."/>
            <person name="Sakamoto M."/>
            <person name="Iino T."/>
            <person name="Kitahara M."/>
            <person name="Oshida Y."/>
            <person name="Iida T."/>
            <person name="Kudo T."/>
            <person name="Itoh T."/>
            <person name="Ahmed I."/>
            <person name="Ohkuma M."/>
        </authorList>
    </citation>
    <scope>NUCLEOTIDE SEQUENCE [LARGE SCALE GENOMIC DNA]</scope>
    <source>
        <strain evidence="1 2">JCM 21738</strain>
    </source>
</reference>
<accession>W4RJP3</accession>
<protein>
    <submittedName>
        <fullName evidence="1">Uncharacterized protein</fullName>
    </submittedName>
</protein>
<keyword evidence="2" id="KW-1185">Reference proteome</keyword>
<name>W4RJP3_9BACI</name>
<dbReference type="eggNOG" id="COG0737">
    <property type="taxonomic scope" value="Bacteria"/>
</dbReference>
<proteinExistence type="predicted"/>
<sequence length="77" mass="8969">MATVTPKDGQIGTVYVKKRINLWQRDENNKLAVVRVLNPGEVYRVYSFDDMYGGQFNLGSQLYITNMKDYIEYVNVQ</sequence>
<dbReference type="AlphaFoldDB" id="W4RJP3"/>
<dbReference type="EMBL" id="BAUW01000005">
    <property type="protein sequence ID" value="GAE44098.1"/>
    <property type="molecule type" value="Genomic_DNA"/>
</dbReference>
<gene>
    <name evidence="1" type="ORF">JCM21738_780</name>
</gene>
<comment type="caution">
    <text evidence="1">The sequence shown here is derived from an EMBL/GenBank/DDBJ whole genome shotgun (WGS) entry which is preliminary data.</text>
</comment>
<evidence type="ECO:0000313" key="1">
    <source>
        <dbReference type="EMBL" id="GAE44098.1"/>
    </source>
</evidence>
<dbReference type="Proteomes" id="UP000018949">
    <property type="component" value="Unassembled WGS sequence"/>
</dbReference>
<dbReference type="RefSeq" id="WP_243462864.1">
    <property type="nucleotide sequence ID" value="NZ_BAUW01000005.1"/>
</dbReference>